<accession>A0A8S1A7U8</accession>
<evidence type="ECO:0000313" key="5">
    <source>
        <dbReference type="Proteomes" id="UP000494256"/>
    </source>
</evidence>
<sequence>MNKEEELRCHPSLSGSSERSTGRVGRAAGATAVASDAAPGPHHRRPRTEPAATSTPRYIANLFQNRTPNNAPGAGGGQDTVLCTSDPYWTTVTTDRYLPDRVMQNALGC</sequence>
<dbReference type="AlphaFoldDB" id="A0A8S1A7U8"/>
<organism evidence="3 5">
    <name type="scientific">Arctia plantaginis</name>
    <name type="common">Wood tiger moth</name>
    <name type="synonym">Phalaena plantaginis</name>
    <dbReference type="NCBI Taxonomy" id="874455"/>
    <lineage>
        <taxon>Eukaryota</taxon>
        <taxon>Metazoa</taxon>
        <taxon>Ecdysozoa</taxon>
        <taxon>Arthropoda</taxon>
        <taxon>Hexapoda</taxon>
        <taxon>Insecta</taxon>
        <taxon>Pterygota</taxon>
        <taxon>Neoptera</taxon>
        <taxon>Endopterygota</taxon>
        <taxon>Lepidoptera</taxon>
        <taxon>Glossata</taxon>
        <taxon>Ditrysia</taxon>
        <taxon>Noctuoidea</taxon>
        <taxon>Erebidae</taxon>
        <taxon>Arctiinae</taxon>
        <taxon>Arctia</taxon>
    </lineage>
</organism>
<feature type="compositionally biased region" description="Low complexity" evidence="1">
    <location>
        <begin position="22"/>
        <end position="40"/>
    </location>
</feature>
<dbReference type="EMBL" id="CADEBD010000309">
    <property type="protein sequence ID" value="CAB3240608.1"/>
    <property type="molecule type" value="Genomic_DNA"/>
</dbReference>
<dbReference type="OrthoDB" id="7460830at2759"/>
<keyword evidence="4" id="KW-1185">Reference proteome</keyword>
<evidence type="ECO:0000313" key="4">
    <source>
        <dbReference type="Proteomes" id="UP000494106"/>
    </source>
</evidence>
<dbReference type="Proteomes" id="UP000494256">
    <property type="component" value="Unassembled WGS sequence"/>
</dbReference>
<evidence type="ECO:0000313" key="2">
    <source>
        <dbReference type="EMBL" id="CAB3239975.1"/>
    </source>
</evidence>
<proteinExistence type="predicted"/>
<protein>
    <submittedName>
        <fullName evidence="3">Uncharacterized protein</fullName>
    </submittedName>
</protein>
<comment type="caution">
    <text evidence="3">The sequence shown here is derived from an EMBL/GenBank/DDBJ whole genome shotgun (WGS) entry which is preliminary data.</text>
</comment>
<name>A0A8S1A7U8_ARCPL</name>
<gene>
    <name evidence="2" type="ORF">APLA_LOCUS8143</name>
    <name evidence="3" type="ORF">APLA_LOCUS9161</name>
</gene>
<evidence type="ECO:0000313" key="3">
    <source>
        <dbReference type="EMBL" id="CAB3240608.1"/>
    </source>
</evidence>
<reference evidence="4 5" key="1">
    <citation type="submission" date="2020-04" db="EMBL/GenBank/DDBJ databases">
        <authorList>
            <person name="Wallbank WR R."/>
            <person name="Pardo Diaz C."/>
            <person name="Kozak K."/>
            <person name="Martin S."/>
            <person name="Jiggins C."/>
            <person name="Moest M."/>
            <person name="Warren A I."/>
            <person name="Byers J.R.P. K."/>
            <person name="Montejo-Kovacevich G."/>
            <person name="Yen C E."/>
        </authorList>
    </citation>
    <scope>NUCLEOTIDE SEQUENCE [LARGE SCALE GENOMIC DNA]</scope>
</reference>
<feature type="region of interest" description="Disordered" evidence="1">
    <location>
        <begin position="1"/>
        <end position="55"/>
    </location>
</feature>
<evidence type="ECO:0000256" key="1">
    <source>
        <dbReference type="SAM" id="MobiDB-lite"/>
    </source>
</evidence>
<dbReference type="Proteomes" id="UP000494106">
    <property type="component" value="Unassembled WGS sequence"/>
</dbReference>
<dbReference type="EMBL" id="CADEBC010000503">
    <property type="protein sequence ID" value="CAB3239975.1"/>
    <property type="molecule type" value="Genomic_DNA"/>
</dbReference>